<accession>A0A0N4XBT4</accession>
<proteinExistence type="predicted"/>
<evidence type="ECO:0000313" key="1">
    <source>
        <dbReference type="EMBL" id="VDO92716.1"/>
    </source>
</evidence>
<sequence length="40" mass="4160">MAPLATSSFPSAPTLKSSTITSSDDFKVVLELVSPTCRSS</sequence>
<dbReference type="WBParaSite" id="HPLM_0002182901-mRNA-1">
    <property type="protein sequence ID" value="HPLM_0002182901-mRNA-1"/>
    <property type="gene ID" value="HPLM_0002182901"/>
</dbReference>
<keyword evidence="2" id="KW-1185">Reference proteome</keyword>
<gene>
    <name evidence="1" type="ORF">HPLM_LOCUS21818</name>
</gene>
<evidence type="ECO:0000313" key="3">
    <source>
        <dbReference type="WBParaSite" id="HPLM_0002182901-mRNA-1"/>
    </source>
</evidence>
<dbReference type="AlphaFoldDB" id="A0A0N4XBT4"/>
<dbReference type="EMBL" id="UZAF01024204">
    <property type="protein sequence ID" value="VDO92716.1"/>
    <property type="molecule type" value="Genomic_DNA"/>
</dbReference>
<name>A0A0N4XBT4_HAEPC</name>
<evidence type="ECO:0000313" key="2">
    <source>
        <dbReference type="Proteomes" id="UP000268014"/>
    </source>
</evidence>
<organism evidence="3">
    <name type="scientific">Haemonchus placei</name>
    <name type="common">Barber's pole worm</name>
    <dbReference type="NCBI Taxonomy" id="6290"/>
    <lineage>
        <taxon>Eukaryota</taxon>
        <taxon>Metazoa</taxon>
        <taxon>Ecdysozoa</taxon>
        <taxon>Nematoda</taxon>
        <taxon>Chromadorea</taxon>
        <taxon>Rhabditida</taxon>
        <taxon>Rhabditina</taxon>
        <taxon>Rhabditomorpha</taxon>
        <taxon>Strongyloidea</taxon>
        <taxon>Trichostrongylidae</taxon>
        <taxon>Haemonchus</taxon>
    </lineage>
</organism>
<reference evidence="3" key="1">
    <citation type="submission" date="2017-02" db="UniProtKB">
        <authorList>
            <consortium name="WormBaseParasite"/>
        </authorList>
    </citation>
    <scope>IDENTIFICATION</scope>
</reference>
<protein>
    <submittedName>
        <fullName evidence="1 3">Uncharacterized protein</fullName>
    </submittedName>
</protein>
<dbReference type="Proteomes" id="UP000268014">
    <property type="component" value="Unassembled WGS sequence"/>
</dbReference>
<reference evidence="1 2" key="2">
    <citation type="submission" date="2018-11" db="EMBL/GenBank/DDBJ databases">
        <authorList>
            <consortium name="Pathogen Informatics"/>
        </authorList>
    </citation>
    <scope>NUCLEOTIDE SEQUENCE [LARGE SCALE GENOMIC DNA]</scope>
    <source>
        <strain evidence="1 2">MHpl1</strain>
    </source>
</reference>